<dbReference type="SUPFAM" id="SSF56112">
    <property type="entry name" value="Protein kinase-like (PK-like)"/>
    <property type="match status" value="1"/>
</dbReference>
<gene>
    <name evidence="1" type="ORF">ACFSDE_10040</name>
</gene>
<name>A0ABW4TMK8_9ACTN</name>
<comment type="caution">
    <text evidence="1">The sequence shown here is derived from an EMBL/GenBank/DDBJ whole genome shotgun (WGS) entry which is preliminary data.</text>
</comment>
<dbReference type="Pfam" id="PF10009">
    <property type="entry name" value="DUF2252"/>
    <property type="match status" value="1"/>
</dbReference>
<dbReference type="Proteomes" id="UP001597351">
    <property type="component" value="Unassembled WGS sequence"/>
</dbReference>
<dbReference type="PANTHER" id="PTHR39441:SF1">
    <property type="entry name" value="DUF2252 DOMAIN-CONTAINING PROTEIN"/>
    <property type="match status" value="1"/>
</dbReference>
<accession>A0ABW4TMK8</accession>
<keyword evidence="2" id="KW-1185">Reference proteome</keyword>
<dbReference type="InterPro" id="IPR011009">
    <property type="entry name" value="Kinase-like_dom_sf"/>
</dbReference>
<dbReference type="PANTHER" id="PTHR39441">
    <property type="entry name" value="DUF2252 DOMAIN-CONTAINING PROTEIN"/>
    <property type="match status" value="1"/>
</dbReference>
<dbReference type="InterPro" id="IPR018721">
    <property type="entry name" value="DUF2252"/>
</dbReference>
<organism evidence="1 2">
    <name type="scientific">Nocardioides aestuarii</name>
    <dbReference type="NCBI Taxonomy" id="252231"/>
    <lineage>
        <taxon>Bacteria</taxon>
        <taxon>Bacillati</taxon>
        <taxon>Actinomycetota</taxon>
        <taxon>Actinomycetes</taxon>
        <taxon>Propionibacteriales</taxon>
        <taxon>Nocardioidaceae</taxon>
        <taxon>Nocardioides</taxon>
    </lineage>
</organism>
<sequence>MDDNVDMTGVADADRATLQELSQRRLLELARERDVRGRTGMDREALVEALLPADPEDGRADGIPRTGDVQRPAGSRFEAFRELAEARARGEMVFLPRLLQGHDRRLHVRQTVREDHQVRIANHDQEAEEKFAKLDASLFSFFRGTCLLFFRDMAGEDAWMPTVLTLGDVHPENFGVMPSYDNVPIFGSNDFDEAFYAPFTWDLKRGATGFVIAAGEVGDHGPKRAAKIVRAFVRGYLEALRGYAGAGQEDREQIRQDNAPELVASLIDDAQQSRADWLERKYLDEYKRGFRADEEHLPVSHRREEFQEALHRFVDENDVDVPDRTPGMKVKDVCIRLGQGTQSLGLPRYYLLVEGPNADGSDDVIIEFKQARRSALAGLVPPSEFTLDGNAERISHAQGVHLVRGDRFYGAVELDGLSFMVRERAPYREKIDLSDLSKKEWSTYAGICGRSLAHSHAMSDESGLLDYDVEPAILAAAGADDLFVDDIVCFAAEAADRVRRDHEHFRTDYRLGAFRTIDHVFR</sequence>
<reference evidence="2" key="1">
    <citation type="journal article" date="2019" name="Int. J. Syst. Evol. Microbiol.">
        <title>The Global Catalogue of Microorganisms (GCM) 10K type strain sequencing project: providing services to taxonomists for standard genome sequencing and annotation.</title>
        <authorList>
            <consortium name="The Broad Institute Genomics Platform"/>
            <consortium name="The Broad Institute Genome Sequencing Center for Infectious Disease"/>
            <person name="Wu L."/>
            <person name="Ma J."/>
        </authorList>
    </citation>
    <scope>NUCLEOTIDE SEQUENCE [LARGE SCALE GENOMIC DNA]</scope>
    <source>
        <strain evidence="2">CGMCC 1.12477</strain>
    </source>
</reference>
<protein>
    <submittedName>
        <fullName evidence="1">DUF2252 domain-containing protein</fullName>
    </submittedName>
</protein>
<evidence type="ECO:0000313" key="2">
    <source>
        <dbReference type="Proteomes" id="UP001597351"/>
    </source>
</evidence>
<dbReference type="EMBL" id="JBHUGD010000003">
    <property type="protein sequence ID" value="MFD1947133.1"/>
    <property type="molecule type" value="Genomic_DNA"/>
</dbReference>
<evidence type="ECO:0000313" key="1">
    <source>
        <dbReference type="EMBL" id="MFD1947133.1"/>
    </source>
</evidence>
<dbReference type="RefSeq" id="WP_343917940.1">
    <property type="nucleotide sequence ID" value="NZ_BAAAJT010000002.1"/>
</dbReference>
<proteinExistence type="predicted"/>